<dbReference type="RefSeq" id="WP_183942214.1">
    <property type="nucleotide sequence ID" value="NZ_BAABBG010000022.1"/>
</dbReference>
<comment type="function">
    <text evidence="6">Converts molybdopterin precursor Z into molybdopterin. This requires the incorporation of two sulfur atoms into precursor Z to generate a dithiolene group. The sulfur is provided by MoaD.</text>
</comment>
<comment type="catalytic activity">
    <reaction evidence="12">
        <text>2 [molybdopterin-synthase sulfur-carrier protein]-C-terminal-Gly-aminoethanethioate + cyclic pyranopterin phosphate + H2O = molybdopterin + 2 [molybdopterin-synthase sulfur-carrier protein]-C-terminal Gly-Gly + 2 H(+)</text>
        <dbReference type="Rhea" id="RHEA:26333"/>
        <dbReference type="Rhea" id="RHEA-COMP:12202"/>
        <dbReference type="Rhea" id="RHEA-COMP:19907"/>
        <dbReference type="ChEBI" id="CHEBI:15377"/>
        <dbReference type="ChEBI" id="CHEBI:15378"/>
        <dbReference type="ChEBI" id="CHEBI:58698"/>
        <dbReference type="ChEBI" id="CHEBI:59648"/>
        <dbReference type="ChEBI" id="CHEBI:90778"/>
        <dbReference type="ChEBI" id="CHEBI:232372"/>
        <dbReference type="EC" id="2.8.1.12"/>
    </reaction>
</comment>
<protein>
    <recommendedName>
        <fullName evidence="4">Molybdopterin synthase catalytic subunit</fullName>
        <ecNumber evidence="3">2.8.1.12</ecNumber>
    </recommendedName>
    <alternativeName>
        <fullName evidence="10">MPT synthase subunit 2</fullName>
    </alternativeName>
    <alternativeName>
        <fullName evidence="8">Molybdenum cofactor biosynthesis protein E</fullName>
    </alternativeName>
    <alternativeName>
        <fullName evidence="9">Molybdopterin-converting factor large subunit</fullName>
    </alternativeName>
    <alternativeName>
        <fullName evidence="11">Molybdopterin-converting factor subunit 2</fullName>
    </alternativeName>
</protein>
<dbReference type="GO" id="GO:0030366">
    <property type="term" value="F:molybdopterin synthase activity"/>
    <property type="evidence" value="ECO:0007669"/>
    <property type="project" value="UniProtKB-EC"/>
</dbReference>
<keyword evidence="13" id="KW-0808">Transferase</keyword>
<dbReference type="CDD" id="cd00756">
    <property type="entry name" value="MoaE"/>
    <property type="match status" value="1"/>
</dbReference>
<accession>A0A840B3S1</accession>
<dbReference type="EMBL" id="JACIEA010000003">
    <property type="protein sequence ID" value="MBB3943932.1"/>
    <property type="molecule type" value="Genomic_DNA"/>
</dbReference>
<dbReference type="GO" id="GO:0006777">
    <property type="term" value="P:Mo-molybdopterin cofactor biosynthetic process"/>
    <property type="evidence" value="ECO:0007669"/>
    <property type="project" value="UniProtKB-KW"/>
</dbReference>
<dbReference type="EC" id="2.8.1.12" evidence="3"/>
<dbReference type="PANTHER" id="PTHR23404">
    <property type="entry name" value="MOLYBDOPTERIN SYNTHASE RELATED"/>
    <property type="match status" value="1"/>
</dbReference>
<reference evidence="13 14" key="1">
    <citation type="submission" date="2020-08" db="EMBL/GenBank/DDBJ databases">
        <title>Genomic Encyclopedia of Type Strains, Phase IV (KMG-IV): sequencing the most valuable type-strain genomes for metagenomic binning, comparative biology and taxonomic classification.</title>
        <authorList>
            <person name="Goeker M."/>
        </authorList>
    </citation>
    <scope>NUCLEOTIDE SEQUENCE [LARGE SCALE GENOMIC DNA]</scope>
    <source>
        <strain evidence="13 14">DSM 29050</strain>
    </source>
</reference>
<dbReference type="SUPFAM" id="SSF54690">
    <property type="entry name" value="Molybdopterin synthase subunit MoaE"/>
    <property type="match status" value="1"/>
</dbReference>
<evidence type="ECO:0000256" key="6">
    <source>
        <dbReference type="ARBA" id="ARBA00025448"/>
    </source>
</evidence>
<dbReference type="Gene3D" id="3.90.1170.40">
    <property type="entry name" value="Molybdopterin biosynthesis MoaE subunit"/>
    <property type="match status" value="1"/>
</dbReference>
<dbReference type="Proteomes" id="UP000581447">
    <property type="component" value="Unassembled WGS sequence"/>
</dbReference>
<gene>
    <name evidence="13" type="ORF">GGR91_002196</name>
</gene>
<comment type="similarity">
    <text evidence="2">Belongs to the MoaE family.</text>
</comment>
<comment type="pathway">
    <text evidence="1">Cofactor biosynthesis; molybdopterin biosynthesis.</text>
</comment>
<evidence type="ECO:0000256" key="1">
    <source>
        <dbReference type="ARBA" id="ARBA00005046"/>
    </source>
</evidence>
<keyword evidence="5" id="KW-0501">Molybdenum cofactor biosynthesis</keyword>
<evidence type="ECO:0000256" key="12">
    <source>
        <dbReference type="ARBA" id="ARBA00049878"/>
    </source>
</evidence>
<evidence type="ECO:0000313" key="14">
    <source>
        <dbReference type="Proteomes" id="UP000581447"/>
    </source>
</evidence>
<evidence type="ECO:0000256" key="8">
    <source>
        <dbReference type="ARBA" id="ARBA00029745"/>
    </source>
</evidence>
<comment type="subunit">
    <text evidence="7">Heterotetramer of 2 MoaD subunits and 2 MoaE subunits. Also stable as homodimer. The enzyme changes between these two forms during catalysis.</text>
</comment>
<evidence type="ECO:0000256" key="10">
    <source>
        <dbReference type="ARBA" id="ARBA00030781"/>
    </source>
</evidence>
<evidence type="ECO:0000256" key="11">
    <source>
        <dbReference type="ARBA" id="ARBA00032474"/>
    </source>
</evidence>
<evidence type="ECO:0000256" key="7">
    <source>
        <dbReference type="ARBA" id="ARBA00026066"/>
    </source>
</evidence>
<comment type="caution">
    <text evidence="13">The sequence shown here is derived from an EMBL/GenBank/DDBJ whole genome shotgun (WGS) entry which is preliminary data.</text>
</comment>
<evidence type="ECO:0000256" key="9">
    <source>
        <dbReference type="ARBA" id="ARBA00030407"/>
    </source>
</evidence>
<proteinExistence type="inferred from homology"/>
<name>A0A840B3S1_9SPHN</name>
<dbReference type="Pfam" id="PF02391">
    <property type="entry name" value="MoaE"/>
    <property type="match status" value="1"/>
</dbReference>
<organism evidence="13 14">
    <name type="scientific">Sphingorhabdus rigui</name>
    <dbReference type="NCBI Taxonomy" id="1282858"/>
    <lineage>
        <taxon>Bacteria</taxon>
        <taxon>Pseudomonadati</taxon>
        <taxon>Pseudomonadota</taxon>
        <taxon>Alphaproteobacteria</taxon>
        <taxon>Sphingomonadales</taxon>
        <taxon>Sphingomonadaceae</taxon>
        <taxon>Sphingorhabdus</taxon>
    </lineage>
</organism>
<evidence type="ECO:0000256" key="3">
    <source>
        <dbReference type="ARBA" id="ARBA00011950"/>
    </source>
</evidence>
<evidence type="ECO:0000256" key="4">
    <source>
        <dbReference type="ARBA" id="ARBA00013858"/>
    </source>
</evidence>
<evidence type="ECO:0000256" key="2">
    <source>
        <dbReference type="ARBA" id="ARBA00005426"/>
    </source>
</evidence>
<dbReference type="AlphaFoldDB" id="A0A840B3S1"/>
<dbReference type="InterPro" id="IPR036563">
    <property type="entry name" value="MoaE_sf"/>
</dbReference>
<evidence type="ECO:0000256" key="5">
    <source>
        <dbReference type="ARBA" id="ARBA00023150"/>
    </source>
</evidence>
<dbReference type="InterPro" id="IPR003448">
    <property type="entry name" value="Mopterin_biosynth_MoaE"/>
</dbReference>
<evidence type="ECO:0000313" key="13">
    <source>
        <dbReference type="EMBL" id="MBB3943932.1"/>
    </source>
</evidence>
<keyword evidence="14" id="KW-1185">Reference proteome</keyword>
<dbReference type="UniPathway" id="UPA00344"/>
<sequence>MKRVLISGEPISAEVALAGLSDLGGGAVSSFTGISRDDGGVTAIELEHYPGMTELSLMRLIDEAFGRWALLGAAIVHRIGRVAVGEPVVVVGAASRHRADALEATAFLIDRLKTDAPFWKKEHYADGTSVWVDAKSSDDDRSSRWA</sequence>